<dbReference type="EMBL" id="CP104064">
    <property type="protein sequence ID" value="WAH38659.1"/>
    <property type="molecule type" value="Genomic_DNA"/>
</dbReference>
<organism evidence="2 3">
    <name type="scientific">Alicyclobacillus dauci</name>
    <dbReference type="NCBI Taxonomy" id="1475485"/>
    <lineage>
        <taxon>Bacteria</taxon>
        <taxon>Bacillati</taxon>
        <taxon>Bacillota</taxon>
        <taxon>Bacilli</taxon>
        <taxon>Bacillales</taxon>
        <taxon>Alicyclobacillaceae</taxon>
        <taxon>Alicyclobacillus</taxon>
    </lineage>
</organism>
<dbReference type="RefSeq" id="WP_268046244.1">
    <property type="nucleotide sequence ID" value="NZ_CP104064.1"/>
</dbReference>
<accession>A0ABY6Z6Z6</accession>
<evidence type="ECO:0000259" key="1">
    <source>
        <dbReference type="Pfam" id="PF01425"/>
    </source>
</evidence>
<keyword evidence="3" id="KW-1185">Reference proteome</keyword>
<dbReference type="PANTHER" id="PTHR11895:SF176">
    <property type="entry name" value="AMIDASE AMID-RELATED"/>
    <property type="match status" value="1"/>
</dbReference>
<evidence type="ECO:0000313" key="3">
    <source>
        <dbReference type="Proteomes" id="UP001164803"/>
    </source>
</evidence>
<dbReference type="Pfam" id="PF01425">
    <property type="entry name" value="Amidase"/>
    <property type="match status" value="1"/>
</dbReference>
<proteinExistence type="predicted"/>
<dbReference type="InterPro" id="IPR023631">
    <property type="entry name" value="Amidase_dom"/>
</dbReference>
<reference evidence="2" key="1">
    <citation type="submission" date="2022-08" db="EMBL/GenBank/DDBJ databases">
        <title>Alicyclobacillus dauci DSM2870, complete genome.</title>
        <authorList>
            <person name="Wang Q."/>
            <person name="Cai R."/>
            <person name="Wang Z."/>
        </authorList>
    </citation>
    <scope>NUCLEOTIDE SEQUENCE</scope>
    <source>
        <strain evidence="2">DSM 28700</strain>
    </source>
</reference>
<dbReference type="Gene3D" id="3.90.1300.10">
    <property type="entry name" value="Amidase signature (AS) domain"/>
    <property type="match status" value="1"/>
</dbReference>
<evidence type="ECO:0000313" key="2">
    <source>
        <dbReference type="EMBL" id="WAH38659.1"/>
    </source>
</evidence>
<feature type="domain" description="Amidase" evidence="1">
    <location>
        <begin position="19"/>
        <end position="441"/>
    </location>
</feature>
<dbReference type="InterPro" id="IPR036928">
    <property type="entry name" value="AS_sf"/>
</dbReference>
<dbReference type="InterPro" id="IPR000120">
    <property type="entry name" value="Amidase"/>
</dbReference>
<name>A0ABY6Z6Z6_9BACL</name>
<gene>
    <name evidence="2" type="ORF">NZD86_09335</name>
</gene>
<sequence>MQLATLAQHIRDKEISPVEVTHDVLKRIHSLNPILNAYGTVLEEQALEDAKAAEREIMSGVYRGPLHGVPIGLKDLIFTKGIRTTMGSKVYANFVPEENATVVERIRDAGGIVLGKLNMDEFAYGSTGDKSYFGPVKNPFNISKISGGSSSGAGAAVVSELCYGAIGTDTGGSIRIPSSCCGIIGLKPTFGRVSKFGVYPLSYTLDHVGPMTRFVKDNAIVLGIIAGCDKKDPYSYAEFEDFTRLMNDSIKGATIGVPSNFFFEQIDSQVAKALQHTISVFQDLGANIRSVTIPQIQTMSWGQVMIQTSETYAIHESTLQTHATDLDVEIKQQLLTCASTRGYDYVKATQQKDQTTVEINQIFDEVDILLTPTVPILPTDTNQREIQIGNVTYKVNTTLLRFTLPWSYTGNPCLSIPCGFSEDGLPIGMQLVGRTNEEAQLYRFGYWFEQTSGVLDEREALLAHVFQTQ</sequence>
<protein>
    <submittedName>
        <fullName evidence="2">Amidase</fullName>
    </submittedName>
</protein>
<dbReference type="SUPFAM" id="SSF75304">
    <property type="entry name" value="Amidase signature (AS) enzymes"/>
    <property type="match status" value="1"/>
</dbReference>
<dbReference type="Proteomes" id="UP001164803">
    <property type="component" value="Chromosome"/>
</dbReference>
<dbReference type="PANTHER" id="PTHR11895">
    <property type="entry name" value="TRANSAMIDASE"/>
    <property type="match status" value="1"/>
</dbReference>